<dbReference type="EMBL" id="KB532356">
    <property type="protein sequence ID" value="EMP34409.1"/>
    <property type="molecule type" value="Genomic_DNA"/>
</dbReference>
<keyword evidence="3" id="KW-1185">Reference proteome</keyword>
<evidence type="ECO:0000256" key="1">
    <source>
        <dbReference type="SAM" id="MobiDB-lite"/>
    </source>
</evidence>
<proteinExistence type="predicted"/>
<feature type="compositionally biased region" description="Pro residues" evidence="1">
    <location>
        <begin position="98"/>
        <end position="115"/>
    </location>
</feature>
<name>M7BB68_CHEMY</name>
<accession>M7BB68</accession>
<reference evidence="3" key="1">
    <citation type="journal article" date="2013" name="Nat. Genet.">
        <title>The draft genomes of soft-shell turtle and green sea turtle yield insights into the development and evolution of the turtle-specific body plan.</title>
        <authorList>
            <person name="Wang Z."/>
            <person name="Pascual-Anaya J."/>
            <person name="Zadissa A."/>
            <person name="Li W."/>
            <person name="Niimura Y."/>
            <person name="Huang Z."/>
            <person name="Li C."/>
            <person name="White S."/>
            <person name="Xiong Z."/>
            <person name="Fang D."/>
            <person name="Wang B."/>
            <person name="Ming Y."/>
            <person name="Chen Y."/>
            <person name="Zheng Y."/>
            <person name="Kuraku S."/>
            <person name="Pignatelli M."/>
            <person name="Herrero J."/>
            <person name="Beal K."/>
            <person name="Nozawa M."/>
            <person name="Li Q."/>
            <person name="Wang J."/>
            <person name="Zhang H."/>
            <person name="Yu L."/>
            <person name="Shigenobu S."/>
            <person name="Wang J."/>
            <person name="Liu J."/>
            <person name="Flicek P."/>
            <person name="Searle S."/>
            <person name="Wang J."/>
            <person name="Kuratani S."/>
            <person name="Yin Y."/>
            <person name="Aken B."/>
            <person name="Zhang G."/>
            <person name="Irie N."/>
        </authorList>
    </citation>
    <scope>NUCLEOTIDE SEQUENCE [LARGE SCALE GENOMIC DNA]</scope>
</reference>
<feature type="region of interest" description="Disordered" evidence="1">
    <location>
        <begin position="1"/>
        <end position="21"/>
    </location>
</feature>
<evidence type="ECO:0000313" key="2">
    <source>
        <dbReference type="EMBL" id="EMP34409.1"/>
    </source>
</evidence>
<feature type="region of interest" description="Disordered" evidence="1">
    <location>
        <begin position="64"/>
        <end position="115"/>
    </location>
</feature>
<gene>
    <name evidence="2" type="ORF">UY3_08441</name>
</gene>
<feature type="compositionally biased region" description="Basic and acidic residues" evidence="1">
    <location>
        <begin position="65"/>
        <end position="80"/>
    </location>
</feature>
<dbReference type="AlphaFoldDB" id="M7BB68"/>
<evidence type="ECO:0000313" key="3">
    <source>
        <dbReference type="Proteomes" id="UP000031443"/>
    </source>
</evidence>
<protein>
    <submittedName>
        <fullName evidence="2">Uncharacterized protein</fullName>
    </submittedName>
</protein>
<sequence>MHTYCGIDMSNTSRRTPVMEKKSVRGSFMKAAAHPALLYMEVLDQSLNYTDSCVDVNGSSTCRTSAEHASESVDDNEFKGPRTPPPDNPATCTRIRPPLSPTPPAPGPPIPRPPH</sequence>
<organism evidence="2 3">
    <name type="scientific">Chelonia mydas</name>
    <name type="common">Green sea-turtle</name>
    <name type="synonym">Chelonia agassizi</name>
    <dbReference type="NCBI Taxonomy" id="8469"/>
    <lineage>
        <taxon>Eukaryota</taxon>
        <taxon>Metazoa</taxon>
        <taxon>Chordata</taxon>
        <taxon>Craniata</taxon>
        <taxon>Vertebrata</taxon>
        <taxon>Euteleostomi</taxon>
        <taxon>Archelosauria</taxon>
        <taxon>Testudinata</taxon>
        <taxon>Testudines</taxon>
        <taxon>Cryptodira</taxon>
        <taxon>Durocryptodira</taxon>
        <taxon>Americhelydia</taxon>
        <taxon>Chelonioidea</taxon>
        <taxon>Cheloniidae</taxon>
        <taxon>Chelonia</taxon>
    </lineage>
</organism>
<dbReference type="Proteomes" id="UP000031443">
    <property type="component" value="Unassembled WGS sequence"/>
</dbReference>